<feature type="transmembrane region" description="Helical" evidence="6">
    <location>
        <begin position="189"/>
        <end position="207"/>
    </location>
</feature>
<gene>
    <name evidence="8" type="ORF">F7P68_0008890</name>
    <name evidence="7" type="ORF">SN16_07520</name>
</gene>
<evidence type="ECO:0000313" key="7">
    <source>
        <dbReference type="EMBL" id="KIH70552.1"/>
    </source>
</evidence>
<proteinExistence type="predicted"/>
<dbReference type="PANTHER" id="PTHR30086">
    <property type="entry name" value="ARGININE EXPORTER PROTEIN ARGO"/>
    <property type="match status" value="1"/>
</dbReference>
<dbReference type="GO" id="GO:0005886">
    <property type="term" value="C:plasma membrane"/>
    <property type="evidence" value="ECO:0007669"/>
    <property type="project" value="UniProtKB-SubCell"/>
</dbReference>
<evidence type="ECO:0000256" key="5">
    <source>
        <dbReference type="ARBA" id="ARBA00023136"/>
    </source>
</evidence>
<evidence type="ECO:0000256" key="1">
    <source>
        <dbReference type="ARBA" id="ARBA00004651"/>
    </source>
</evidence>
<dbReference type="Proteomes" id="UP000527860">
    <property type="component" value="Unassembled WGS sequence"/>
</dbReference>
<keyword evidence="5 6" id="KW-0472">Membrane</keyword>
<reference evidence="7 9" key="1">
    <citation type="submission" date="2015-01" db="EMBL/GenBank/DDBJ databases">
        <title>Genome sequences of high lactate-tolerant strain Salinicoccus roseus W12 with industrial interest.</title>
        <authorList>
            <person name="Wang H."/>
            <person name="Yu B."/>
        </authorList>
    </citation>
    <scope>NUCLEOTIDE SEQUENCE [LARGE SCALE GENOMIC DNA]</scope>
    <source>
        <strain evidence="7 9">W12</strain>
    </source>
</reference>
<evidence type="ECO:0000256" key="6">
    <source>
        <dbReference type="SAM" id="Phobius"/>
    </source>
</evidence>
<name>A0A0C2E5D2_9STAP</name>
<dbReference type="EMBL" id="JXII01000006">
    <property type="protein sequence ID" value="KIH70552.1"/>
    <property type="molecule type" value="Genomic_DNA"/>
</dbReference>
<keyword evidence="3 6" id="KW-0812">Transmembrane</keyword>
<feature type="transmembrane region" description="Helical" evidence="6">
    <location>
        <begin position="75"/>
        <end position="97"/>
    </location>
</feature>
<dbReference type="Proteomes" id="UP000031546">
    <property type="component" value="Unassembled WGS sequence"/>
</dbReference>
<dbReference type="RefSeq" id="WP_040106010.1">
    <property type="nucleotide sequence ID" value="NZ_JABEVU030000001.1"/>
</dbReference>
<comment type="subcellular location">
    <subcellularLocation>
        <location evidence="1">Cell membrane</location>
        <topology evidence="1">Multi-pass membrane protein</topology>
    </subcellularLocation>
</comment>
<feature type="transmembrane region" description="Helical" evidence="6">
    <location>
        <begin position="6"/>
        <end position="26"/>
    </location>
</feature>
<evidence type="ECO:0000256" key="3">
    <source>
        <dbReference type="ARBA" id="ARBA00022692"/>
    </source>
</evidence>
<organism evidence="7 9">
    <name type="scientific">Salinicoccus roseus</name>
    <dbReference type="NCBI Taxonomy" id="45670"/>
    <lineage>
        <taxon>Bacteria</taxon>
        <taxon>Bacillati</taxon>
        <taxon>Bacillota</taxon>
        <taxon>Bacilli</taxon>
        <taxon>Bacillales</taxon>
        <taxon>Staphylococcaceae</taxon>
        <taxon>Salinicoccus</taxon>
    </lineage>
</organism>
<feature type="transmembrane region" description="Helical" evidence="6">
    <location>
        <begin position="118"/>
        <end position="140"/>
    </location>
</feature>
<dbReference type="PANTHER" id="PTHR30086:SF20">
    <property type="entry name" value="ARGININE EXPORTER PROTEIN ARGO-RELATED"/>
    <property type="match status" value="1"/>
</dbReference>
<evidence type="ECO:0000256" key="2">
    <source>
        <dbReference type="ARBA" id="ARBA00022475"/>
    </source>
</evidence>
<keyword evidence="10" id="KW-1185">Reference proteome</keyword>
<dbReference type="GO" id="GO:0015171">
    <property type="term" value="F:amino acid transmembrane transporter activity"/>
    <property type="evidence" value="ECO:0007669"/>
    <property type="project" value="TreeGrafter"/>
</dbReference>
<feature type="transmembrane region" description="Helical" evidence="6">
    <location>
        <begin position="152"/>
        <end position="177"/>
    </location>
</feature>
<dbReference type="Pfam" id="PF01810">
    <property type="entry name" value="LysE"/>
    <property type="match status" value="1"/>
</dbReference>
<evidence type="ECO:0000256" key="4">
    <source>
        <dbReference type="ARBA" id="ARBA00022989"/>
    </source>
</evidence>
<protein>
    <submittedName>
        <fullName evidence="8">LysE family transporter</fullName>
    </submittedName>
    <submittedName>
        <fullName evidence="7">Membrane protein</fullName>
    </submittedName>
</protein>
<feature type="transmembrane region" description="Helical" evidence="6">
    <location>
        <begin position="38"/>
        <end position="63"/>
    </location>
</feature>
<comment type="caution">
    <text evidence="7">The sequence shown here is derived from an EMBL/GenBank/DDBJ whole genome shotgun (WGS) entry which is preliminary data.</text>
</comment>
<dbReference type="PIRSF" id="PIRSF006324">
    <property type="entry name" value="LeuE"/>
    <property type="match status" value="1"/>
</dbReference>
<dbReference type="STRING" id="45670.SN16_07520"/>
<dbReference type="EMBL" id="JABEVU030000001">
    <property type="protein sequence ID" value="MDB0580645.1"/>
    <property type="molecule type" value="Genomic_DNA"/>
</dbReference>
<evidence type="ECO:0000313" key="9">
    <source>
        <dbReference type="Proteomes" id="UP000031546"/>
    </source>
</evidence>
<accession>A0A0C2E5D2</accession>
<evidence type="ECO:0000313" key="8">
    <source>
        <dbReference type="EMBL" id="MDB0580645.1"/>
    </source>
</evidence>
<dbReference type="OrthoDB" id="9784202at2"/>
<keyword evidence="4 6" id="KW-1133">Transmembrane helix</keyword>
<reference evidence="8" key="3">
    <citation type="submission" date="2020-04" db="EMBL/GenBank/DDBJ databases">
        <authorList>
            <person name="Tanveer F."/>
            <person name="Xie Y."/>
            <person name="Shinwari Z.K."/>
        </authorList>
    </citation>
    <scope>NUCLEOTIDE SEQUENCE</scope>
    <source>
        <strain evidence="8">MOSEL-ME25</strain>
    </source>
</reference>
<reference evidence="10" key="2">
    <citation type="submission" date="2020-04" db="EMBL/GenBank/DDBJ databases">
        <title>Genome analysis and biological profiling of marine Cellulosimicrobium funkei MOSEL-ME6.</title>
        <authorList>
            <person name="Tanveer F."/>
            <person name="Xie Y."/>
            <person name="Shinwari Z.K."/>
        </authorList>
    </citation>
    <scope>NUCLEOTIDE SEQUENCE [LARGE SCALE GENOMIC DNA]</scope>
    <source>
        <strain evidence="10">MOSEL-ME25</strain>
    </source>
</reference>
<reference evidence="8 10" key="4">
    <citation type="submission" date="2022-12" db="EMBL/GenBank/DDBJ databases">
        <title>Genome analysis and biological profiling of marine Salinicoccus roseus MOSEL-ME25.</title>
        <authorList>
            <person name="Mirza F.T."/>
            <person name="Xie Y."/>
            <person name="Shinwari Z.K."/>
        </authorList>
    </citation>
    <scope>NUCLEOTIDE SEQUENCE [LARGE SCALE GENOMIC DNA]</scope>
    <source>
        <strain evidence="8 10">MOSEL-ME25</strain>
    </source>
</reference>
<dbReference type="AlphaFoldDB" id="A0A0C2E5D2"/>
<evidence type="ECO:0000313" key="10">
    <source>
        <dbReference type="Proteomes" id="UP000527860"/>
    </source>
</evidence>
<dbReference type="GeneID" id="77845400"/>
<sequence length="209" mass="22838">MDNLLAYSTVVLVLAMLPGADMMIIMKNTLNYNSNAGRVTILGIILGHLFWTFIAVIGLAVVIANSILLFSTIKYIGAAYLVYIGIKSFTAGQLVSMNKLKDGGGRVKGHMKASFRQGLISNIFNPKVLLLYITIMPQFMTVGGSIGENQQLIILAGILIGISTVWFLVVVELVNIMKRWLKSRTFQNWLSKGAGVVLILFGIRTALEA</sequence>
<keyword evidence="2" id="KW-1003">Cell membrane</keyword>
<dbReference type="InterPro" id="IPR001123">
    <property type="entry name" value="LeuE-type"/>
</dbReference>